<reference evidence="2" key="1">
    <citation type="submission" date="2023-10" db="EMBL/GenBank/DDBJ databases">
        <authorList>
            <person name="Chen Y."/>
            <person name="Shah S."/>
            <person name="Dougan E. K."/>
            <person name="Thang M."/>
            <person name="Chan C."/>
        </authorList>
    </citation>
    <scope>NUCLEOTIDE SEQUENCE [LARGE SCALE GENOMIC DNA]</scope>
</reference>
<organism evidence="2 3">
    <name type="scientific">Prorocentrum cordatum</name>
    <dbReference type="NCBI Taxonomy" id="2364126"/>
    <lineage>
        <taxon>Eukaryota</taxon>
        <taxon>Sar</taxon>
        <taxon>Alveolata</taxon>
        <taxon>Dinophyceae</taxon>
        <taxon>Prorocentrales</taxon>
        <taxon>Prorocentraceae</taxon>
        <taxon>Prorocentrum</taxon>
    </lineage>
</organism>
<dbReference type="Proteomes" id="UP001189429">
    <property type="component" value="Unassembled WGS sequence"/>
</dbReference>
<feature type="region of interest" description="Disordered" evidence="1">
    <location>
        <begin position="1181"/>
        <end position="1219"/>
    </location>
</feature>
<feature type="region of interest" description="Disordered" evidence="1">
    <location>
        <begin position="327"/>
        <end position="347"/>
    </location>
</feature>
<accession>A0ABN9UB41</accession>
<feature type="compositionally biased region" description="Pro residues" evidence="1">
    <location>
        <begin position="298"/>
        <end position="312"/>
    </location>
</feature>
<comment type="caution">
    <text evidence="2">The sequence shown here is derived from an EMBL/GenBank/DDBJ whole genome shotgun (WGS) entry which is preliminary data.</text>
</comment>
<sequence length="1219" mass="132907">MAILAFREAEAATVVHVPHPVIMGKQPPKVVPKYRGSRQLPQAPRAGIQRKSQPPSALPDEQEADREFNLACGMCDQNYGDVDKDSPAQPVVKWTKGNTSKCGKWKPSGRECDDCRLNRRKHHKDPETGYPITLDAMLAKRKDPKMDEKIQSDRSALVRGDTKYTRVEEGKQSTEVVEGFSDFKEGYVEGYFYKLFDYARLLDPNEDFEGWTPQQVIEWMGDNYPDVEVLHDRFGNLGVKEQNMPQGAAHKYREGTSDTTAFRKISKFEDGAADVAAAAFQELQRGGVERGDEDEPTPAGPAPSRPSVAPPSLAPRLQRRRLANALGGDASSSVSGTPQPAPEQRADLQQETPSLKGVHPAKSLAVGIGKASRPDDARSDAGSAFGNDGDAKEESRKMSALTSQLRSHNMEKVMGACKDILGVASDKYENSKLWDRPPRDRTLTSRIDLLTNASNKCSRLKAGDEDGHGGDAVAGMAQNLLDEAERLKFVGQLFKDARNNPVAFLNKSLNVAQKTIVQKMAPELVSNVFVAAGVGAVSKVEFTGLASADAPAVAAAMAILRFAAFKDDGSMSCSLLPESSRDRAQQTVVMELVEKTLAASSDDYQSTRAALVGAGAPAYIHNYFSGCEIPPIWSRQACVDLSLGASFSGLLKHGVNAGPQLATVAKVAMEKKCETSLRLRAFSNKRGKPNHLGVFCWDTVDKGLWSEFRDIQLPVDNYDATLQLVGQFIDEGQSVKILDAVQPMTNIDSETQSQDIDVTIAKTWFSKLMGDLEEVIEGAIGEALTPHVIDGMLEPPPDGGFGQEEDTRRAAATFRCMMQLVIFHDNLESALDRGRPWVKLMSEFRARLNLLVDVSQAALCENDTDYLGVLRTWSSFWVREQRIAVTDVSLGARRSEAMNALTVLRSSSIEVAATRAFKNVLDFRKGLDDGIIQLATQLKDTFPKACSNLLDEAKTRDNIAAVLGRLSKDEPVSLIEIAGAAADGHELLKQDADATLMAEVMAAYGNAVDSFIASSKGVFEFDRLHGFFEVVIAARETGDFSSCPWMEKTNDQGIIEDMGLYDQLYKTANSTFRIAEATLKLMLKFDGCAKRVSDVQAVSDENSKVSKMEGDVKMIIATASIGNTLFQRPRLKTYTSDVEKTKAHCVKTGVQISKLGKFLRDVLKEAEMVDSIAVEADAVSVSSKDTAAAAPTDIDGKSDHAQPSSNKRPRVSSGFAALK</sequence>
<name>A0ABN9UB41_9DINO</name>
<feature type="region of interest" description="Disordered" evidence="1">
    <location>
        <begin position="22"/>
        <end position="64"/>
    </location>
</feature>
<feature type="region of interest" description="Disordered" evidence="1">
    <location>
        <begin position="367"/>
        <end position="403"/>
    </location>
</feature>
<keyword evidence="3" id="KW-1185">Reference proteome</keyword>
<proteinExistence type="predicted"/>
<feature type="region of interest" description="Disordered" evidence="1">
    <location>
        <begin position="286"/>
        <end position="312"/>
    </location>
</feature>
<evidence type="ECO:0000256" key="1">
    <source>
        <dbReference type="SAM" id="MobiDB-lite"/>
    </source>
</evidence>
<gene>
    <name evidence="2" type="ORF">PCOR1329_LOCUS46926</name>
</gene>
<evidence type="ECO:0000313" key="2">
    <source>
        <dbReference type="EMBL" id="CAK0856551.1"/>
    </source>
</evidence>
<feature type="non-terminal residue" evidence="2">
    <location>
        <position position="1219"/>
    </location>
</feature>
<dbReference type="EMBL" id="CAUYUJ010015647">
    <property type="protein sequence ID" value="CAK0856551.1"/>
    <property type="molecule type" value="Genomic_DNA"/>
</dbReference>
<evidence type="ECO:0000313" key="3">
    <source>
        <dbReference type="Proteomes" id="UP001189429"/>
    </source>
</evidence>
<protein>
    <submittedName>
        <fullName evidence="2">Uncharacterized protein</fullName>
    </submittedName>
</protein>